<evidence type="ECO:0000256" key="2">
    <source>
        <dbReference type="SAM" id="Phobius"/>
    </source>
</evidence>
<sequence length="278" mass="30763">MTEDALLASVNSAITLAKEWRKGGDLPYRLIAIPISLMAIMSLARQERPSDLLSEFLIHVGATSLGRWIGPEAPPIIANGSVFTEIAMLGFLCLVLLRMLVGPVIREFQESSGPFEYSRWTLIGPAPATFWFLVLLAVQQGPTTMIMQNAHTVAGVLTVGLLGTYTFLFVVVFVVRSRLFPSPSKEHWTSRSIQLFLCLIAATASTFIAIVFVPFGYLLLLVWKLSGWEPDCLKKARAKRIREEIENTPAPTGAVGNPVPRTHDFPQTPHPDRTLHTR</sequence>
<gene>
    <name evidence="3" type="ORF">NE857_14705</name>
</gene>
<evidence type="ECO:0000313" key="3">
    <source>
        <dbReference type="EMBL" id="USY22746.1"/>
    </source>
</evidence>
<protein>
    <submittedName>
        <fullName evidence="3">Uncharacterized protein</fullName>
    </submittedName>
</protein>
<organism evidence="3 4">
    <name type="scientific">Nocardiopsis exhalans</name>
    <dbReference type="NCBI Taxonomy" id="163604"/>
    <lineage>
        <taxon>Bacteria</taxon>
        <taxon>Bacillati</taxon>
        <taxon>Actinomycetota</taxon>
        <taxon>Actinomycetes</taxon>
        <taxon>Streptosporangiales</taxon>
        <taxon>Nocardiopsidaceae</taxon>
        <taxon>Nocardiopsis</taxon>
    </lineage>
</organism>
<feature type="transmembrane region" description="Helical" evidence="2">
    <location>
        <begin position="117"/>
        <end position="138"/>
    </location>
</feature>
<keyword evidence="2" id="KW-1133">Transmembrane helix</keyword>
<feature type="transmembrane region" description="Helical" evidence="2">
    <location>
        <begin position="150"/>
        <end position="175"/>
    </location>
</feature>
<feature type="transmembrane region" description="Helical" evidence="2">
    <location>
        <begin position="76"/>
        <end position="97"/>
    </location>
</feature>
<dbReference type="Proteomes" id="UP001055940">
    <property type="component" value="Chromosome"/>
</dbReference>
<dbReference type="EMBL" id="CP099837">
    <property type="protein sequence ID" value="USY22746.1"/>
    <property type="molecule type" value="Genomic_DNA"/>
</dbReference>
<name>A0ABY5DG46_9ACTN</name>
<feature type="transmembrane region" description="Helical" evidence="2">
    <location>
        <begin position="195"/>
        <end position="220"/>
    </location>
</feature>
<reference evidence="3" key="1">
    <citation type="submission" date="2022-06" db="EMBL/GenBank/DDBJ databases">
        <authorList>
            <person name="Ping M."/>
        </authorList>
    </citation>
    <scope>NUCLEOTIDE SEQUENCE</scope>
    <source>
        <strain evidence="3">JCM11759T</strain>
    </source>
</reference>
<proteinExistence type="predicted"/>
<dbReference type="RefSeq" id="WP_254421501.1">
    <property type="nucleotide sequence ID" value="NZ_BAAAJB010000065.1"/>
</dbReference>
<keyword evidence="2" id="KW-0472">Membrane</keyword>
<keyword evidence="4" id="KW-1185">Reference proteome</keyword>
<accession>A0ABY5DG46</accession>
<feature type="region of interest" description="Disordered" evidence="1">
    <location>
        <begin position="244"/>
        <end position="278"/>
    </location>
</feature>
<keyword evidence="2" id="KW-0812">Transmembrane</keyword>
<evidence type="ECO:0000256" key="1">
    <source>
        <dbReference type="SAM" id="MobiDB-lite"/>
    </source>
</evidence>
<evidence type="ECO:0000313" key="4">
    <source>
        <dbReference type="Proteomes" id="UP001055940"/>
    </source>
</evidence>